<protein>
    <submittedName>
        <fullName evidence="1">Uncharacterized protein</fullName>
    </submittedName>
</protein>
<reference evidence="1" key="1">
    <citation type="submission" date="2023-04" db="EMBL/GenBank/DDBJ databases">
        <title>Draft Genome sequencing of Naganishia species isolated from polar environments using Oxford Nanopore Technology.</title>
        <authorList>
            <person name="Leo P."/>
            <person name="Venkateswaran K."/>
        </authorList>
    </citation>
    <scope>NUCLEOTIDE SEQUENCE</scope>
    <source>
        <strain evidence="1">MNA-CCFEE 5261</strain>
    </source>
</reference>
<gene>
    <name evidence="1" type="ORF">QFC19_009008</name>
</gene>
<organism evidence="1 2">
    <name type="scientific">Naganishia cerealis</name>
    <dbReference type="NCBI Taxonomy" id="610337"/>
    <lineage>
        <taxon>Eukaryota</taxon>
        <taxon>Fungi</taxon>
        <taxon>Dikarya</taxon>
        <taxon>Basidiomycota</taxon>
        <taxon>Agaricomycotina</taxon>
        <taxon>Tremellomycetes</taxon>
        <taxon>Filobasidiales</taxon>
        <taxon>Filobasidiaceae</taxon>
        <taxon>Naganishia</taxon>
    </lineage>
</organism>
<comment type="caution">
    <text evidence="1">The sequence shown here is derived from an EMBL/GenBank/DDBJ whole genome shotgun (WGS) entry which is preliminary data.</text>
</comment>
<dbReference type="EMBL" id="JASBWR010000146">
    <property type="protein sequence ID" value="KAJ9091638.1"/>
    <property type="molecule type" value="Genomic_DNA"/>
</dbReference>
<name>A0ACC2UXR6_9TREE</name>
<proteinExistence type="predicted"/>
<evidence type="ECO:0000313" key="2">
    <source>
        <dbReference type="Proteomes" id="UP001241377"/>
    </source>
</evidence>
<evidence type="ECO:0000313" key="1">
    <source>
        <dbReference type="EMBL" id="KAJ9091638.1"/>
    </source>
</evidence>
<accession>A0ACC2UXR6</accession>
<sequence length="529" mass="54912">MVSPQPQDTSLLQPTYSLPPPPPALDPREPAPPPITSPGGHIHISRNRSTGTPRTPCTPTRSPALSPASSRAASPVPGPDGRRRRERGSFGANVHPVHGSHMAVGSGLNSRSSSRGTSPIRDSVPLSHRNSGGSGLHAGMTVMTNSIDAALAAGSKGNSPPSSHLPTSPLSEQDSSPPISSVEGLAFGASDPDIAKAQSRATSGTLSPREKPVARTGSRPIQPHADAAHLGPHLHSGLSGTQTHQAAAIPAGSFLRPVSPALSATASMSDSMIFERDIESPLPPPIPSNVLERRPSRKGSRASGLNGGTGTEFSASSANSLTHSQTHSYSNLHQHYTHGDFLESKIPTVLDDAIEALTALSESERHLYAGGFTGGARSRLVDIEVESPAPVSWAGVGSSASATRLPNTTSRHHVSHSGSRPVSPLRSGITSSKASNPTSPLLDAAQPRPHLSTRASSAGPMLPGAFPSGNEQSSESWRRKIQEWIGPKGLDETSSPVSPENKGGDHEDHIDSHSGETENLQVSSVPNSR</sequence>
<dbReference type="Proteomes" id="UP001241377">
    <property type="component" value="Unassembled WGS sequence"/>
</dbReference>
<keyword evidence="2" id="KW-1185">Reference proteome</keyword>